<sequence>MKERGKRERVEEEGKGRKRKKKSEERAKEDVEEGQYVWIRVPHMLDGPAECICDFGVGKTGITAGVSGC</sequence>
<proteinExistence type="predicted"/>
<name>A0A2N5J236_9BIFI</name>
<dbReference type="AlphaFoldDB" id="A0A2N5J236"/>
<feature type="region of interest" description="Disordered" evidence="1">
    <location>
        <begin position="1"/>
        <end position="30"/>
    </location>
</feature>
<keyword evidence="3" id="KW-1185">Reference proteome</keyword>
<accession>A0A2N5J236</accession>
<comment type="caution">
    <text evidence="2">The sequence shown here is derived from an EMBL/GenBank/DDBJ whole genome shotgun (WGS) entry which is preliminary data.</text>
</comment>
<dbReference type="EMBL" id="NMYC01000001">
    <property type="protein sequence ID" value="PLS28258.1"/>
    <property type="molecule type" value="Genomic_DNA"/>
</dbReference>
<evidence type="ECO:0000313" key="2">
    <source>
        <dbReference type="EMBL" id="PLS28258.1"/>
    </source>
</evidence>
<gene>
    <name evidence="2" type="ORF">CGZ88_0420</name>
</gene>
<organism evidence="2 3">
    <name type="scientific">Bifidobacterium anseris</name>
    <dbReference type="NCBI Taxonomy" id="2020963"/>
    <lineage>
        <taxon>Bacteria</taxon>
        <taxon>Bacillati</taxon>
        <taxon>Actinomycetota</taxon>
        <taxon>Actinomycetes</taxon>
        <taxon>Bifidobacteriales</taxon>
        <taxon>Bifidobacteriaceae</taxon>
        <taxon>Bifidobacterium</taxon>
    </lineage>
</organism>
<protein>
    <submittedName>
        <fullName evidence="2">Uncharacterized protein</fullName>
    </submittedName>
</protein>
<reference evidence="2 3" key="1">
    <citation type="submission" date="2017-07" db="EMBL/GenBank/DDBJ databases">
        <title>Bifidobacterium novel species.</title>
        <authorList>
            <person name="Lugli G.A."/>
            <person name="Milani C."/>
            <person name="Duranti S."/>
            <person name="Mangifesta M."/>
        </authorList>
    </citation>
    <scope>NUCLEOTIDE SEQUENCE [LARGE SCALE GENOMIC DNA]</scope>
    <source>
        <strain evidence="3">Goo31D</strain>
    </source>
</reference>
<feature type="compositionally biased region" description="Basic and acidic residues" evidence="1">
    <location>
        <begin position="1"/>
        <end position="15"/>
    </location>
</feature>
<dbReference type="Proteomes" id="UP000234935">
    <property type="component" value="Unassembled WGS sequence"/>
</dbReference>
<evidence type="ECO:0000256" key="1">
    <source>
        <dbReference type="SAM" id="MobiDB-lite"/>
    </source>
</evidence>
<dbReference type="RefSeq" id="WP_101670961.1">
    <property type="nucleotide sequence ID" value="NZ_NMYC01000001.1"/>
</dbReference>
<evidence type="ECO:0000313" key="3">
    <source>
        <dbReference type="Proteomes" id="UP000234935"/>
    </source>
</evidence>